<dbReference type="Proteomes" id="UP001500742">
    <property type="component" value="Unassembled WGS sequence"/>
</dbReference>
<dbReference type="InterPro" id="IPR036515">
    <property type="entry name" value="Transposase_17_sf"/>
</dbReference>
<dbReference type="PANTHER" id="PTHR36966:SF1">
    <property type="entry name" value="REP-ASSOCIATED TYROSINE TRANSPOSASE"/>
    <property type="match status" value="1"/>
</dbReference>
<dbReference type="SMART" id="SM01321">
    <property type="entry name" value="Y1_Tnp"/>
    <property type="match status" value="1"/>
</dbReference>
<dbReference type="RefSeq" id="WP_259097675.1">
    <property type="nucleotide sequence ID" value="NZ_BAAAZC010000017.1"/>
</dbReference>
<feature type="domain" description="Transposase IS200-like" evidence="1">
    <location>
        <begin position="10"/>
        <end position="150"/>
    </location>
</feature>
<dbReference type="Pfam" id="PF01797">
    <property type="entry name" value="Y1_Tnp"/>
    <property type="match status" value="1"/>
</dbReference>
<keyword evidence="3" id="KW-1185">Reference proteome</keyword>
<dbReference type="NCBIfam" id="NF047646">
    <property type="entry name" value="REP_Tyr_transpos"/>
    <property type="match status" value="1"/>
</dbReference>
<dbReference type="Gene3D" id="3.30.70.1290">
    <property type="entry name" value="Transposase IS200-like"/>
    <property type="match status" value="1"/>
</dbReference>
<proteinExistence type="predicted"/>
<sequence length="184" mass="21966">MFRKGYVIRNQQAVYYMTFTVVGWIDVFTRQQYRDLVIESLKYCQQKKGLHLHAFVIMSNHVHLIASVDEGFTLSEFVRDSKKFIAKRIVDDILVSNLESRREWMLHQFKYYASRHSRNENYQLWEHENHFVELFSPAFMQQKIDYIHQNPVRAGLVYRAEDYVYSSASNYAGIDSIIDVDCLF</sequence>
<dbReference type="PANTHER" id="PTHR36966">
    <property type="entry name" value="REP-ASSOCIATED TYROSINE TRANSPOSASE"/>
    <property type="match status" value="1"/>
</dbReference>
<dbReference type="EMBL" id="BAAAZC010000017">
    <property type="protein sequence ID" value="GAA3972920.1"/>
    <property type="molecule type" value="Genomic_DNA"/>
</dbReference>
<accession>A0ABP7PXT2</accession>
<comment type="caution">
    <text evidence="2">The sequence shown here is derived from an EMBL/GenBank/DDBJ whole genome shotgun (WGS) entry which is preliminary data.</text>
</comment>
<evidence type="ECO:0000259" key="1">
    <source>
        <dbReference type="SMART" id="SM01321"/>
    </source>
</evidence>
<organism evidence="2 3">
    <name type="scientific">Mucilaginibacter dorajii</name>
    <dbReference type="NCBI Taxonomy" id="692994"/>
    <lineage>
        <taxon>Bacteria</taxon>
        <taxon>Pseudomonadati</taxon>
        <taxon>Bacteroidota</taxon>
        <taxon>Sphingobacteriia</taxon>
        <taxon>Sphingobacteriales</taxon>
        <taxon>Sphingobacteriaceae</taxon>
        <taxon>Mucilaginibacter</taxon>
    </lineage>
</organism>
<dbReference type="InterPro" id="IPR052715">
    <property type="entry name" value="RAYT_transposase"/>
</dbReference>
<evidence type="ECO:0000313" key="2">
    <source>
        <dbReference type="EMBL" id="GAA3972920.1"/>
    </source>
</evidence>
<evidence type="ECO:0000313" key="3">
    <source>
        <dbReference type="Proteomes" id="UP001500742"/>
    </source>
</evidence>
<dbReference type="SUPFAM" id="SSF143422">
    <property type="entry name" value="Transposase IS200-like"/>
    <property type="match status" value="1"/>
</dbReference>
<dbReference type="InterPro" id="IPR002686">
    <property type="entry name" value="Transposase_17"/>
</dbReference>
<protein>
    <submittedName>
        <fullName evidence="2">Transposase</fullName>
    </submittedName>
</protein>
<reference evidence="3" key="1">
    <citation type="journal article" date="2019" name="Int. J. Syst. Evol. Microbiol.">
        <title>The Global Catalogue of Microorganisms (GCM) 10K type strain sequencing project: providing services to taxonomists for standard genome sequencing and annotation.</title>
        <authorList>
            <consortium name="The Broad Institute Genomics Platform"/>
            <consortium name="The Broad Institute Genome Sequencing Center for Infectious Disease"/>
            <person name="Wu L."/>
            <person name="Ma J."/>
        </authorList>
    </citation>
    <scope>NUCLEOTIDE SEQUENCE [LARGE SCALE GENOMIC DNA]</scope>
    <source>
        <strain evidence="3">JCM 16601</strain>
    </source>
</reference>
<gene>
    <name evidence="2" type="ORF">GCM10022210_23720</name>
</gene>
<name>A0ABP7PXT2_9SPHI</name>